<dbReference type="Proteomes" id="UP000784294">
    <property type="component" value="Unassembled WGS sequence"/>
</dbReference>
<dbReference type="AlphaFoldDB" id="A0A3S5B573"/>
<dbReference type="InterPro" id="IPR029071">
    <property type="entry name" value="Ubiquitin-like_domsf"/>
</dbReference>
<dbReference type="Pfam" id="PF21989">
    <property type="entry name" value="RA_2"/>
    <property type="match status" value="1"/>
</dbReference>
<proteinExistence type="inferred from homology"/>
<accession>A0A3S5B573</accession>
<dbReference type="PANTHER" id="PTHR22692:SF33">
    <property type="entry name" value="MYOSIN"/>
    <property type="match status" value="1"/>
</dbReference>
<dbReference type="Gene3D" id="1.25.40.530">
    <property type="entry name" value="MyTH4 domain"/>
    <property type="match status" value="1"/>
</dbReference>
<feature type="domain" description="FERM" evidence="2">
    <location>
        <begin position="229"/>
        <end position="356"/>
    </location>
</feature>
<dbReference type="EMBL" id="CAAALY010253137">
    <property type="protein sequence ID" value="VEL36772.1"/>
    <property type="molecule type" value="Genomic_DNA"/>
</dbReference>
<feature type="domain" description="MyTH4" evidence="3">
    <location>
        <begin position="1"/>
        <end position="143"/>
    </location>
</feature>
<dbReference type="PROSITE" id="PS50057">
    <property type="entry name" value="FERM_3"/>
    <property type="match status" value="1"/>
</dbReference>
<sequence>MNLLAQNKTVYDAPIVLRLADLQMRYRIIASGILRPSLRDEIFCQILKQLTCNPSPRNREQGCFTPSERLIRPLYRFLTIHVPSHWLKLCLQRMRNCLLCPTSGSILFCSRQGCDLNRNRVTGLSGVFQRNQPPSWTETKSVFHAAEKLLQSSHHSFHPDIEIELASTKCEGDHINNRQDINAYNEINGNGQTESGKHRAHGYKYITSDPTKEIAYGLKKMEEMDLYGCPIQVTCMDGRTLSILVNNMMNAGQLCFEVARILGLKDPFGFAIFIGIYDKLTSLGCGKEYVMDAISLADEFTREKGDDIDLVPWKLFFRKEYFAPWQDSRSDPVATELIYNQIVRNILRRELVLDQM</sequence>
<evidence type="ECO:0008006" key="6">
    <source>
        <dbReference type="Google" id="ProtNLM"/>
    </source>
</evidence>
<evidence type="ECO:0000313" key="4">
    <source>
        <dbReference type="EMBL" id="VEL36772.1"/>
    </source>
</evidence>
<dbReference type="InterPro" id="IPR014352">
    <property type="entry name" value="FERM/acyl-CoA-bd_prot_sf"/>
</dbReference>
<dbReference type="GO" id="GO:0005856">
    <property type="term" value="C:cytoskeleton"/>
    <property type="evidence" value="ECO:0007669"/>
    <property type="project" value="InterPro"/>
</dbReference>
<dbReference type="OrthoDB" id="6108017at2759"/>
<evidence type="ECO:0000259" key="2">
    <source>
        <dbReference type="PROSITE" id="PS50057"/>
    </source>
</evidence>
<dbReference type="Gene3D" id="3.10.20.90">
    <property type="entry name" value="Phosphatidylinositol 3-kinase Catalytic Subunit, Chain A, domain 1"/>
    <property type="match status" value="1"/>
</dbReference>
<dbReference type="Pfam" id="PF00784">
    <property type="entry name" value="MyTH4"/>
    <property type="match status" value="1"/>
</dbReference>
<evidence type="ECO:0000259" key="3">
    <source>
        <dbReference type="PROSITE" id="PS51016"/>
    </source>
</evidence>
<protein>
    <recommendedName>
        <fullName evidence="6">FERM domain-containing protein</fullName>
    </recommendedName>
</protein>
<comment type="similarity">
    <text evidence="1">Belongs to the TRAFAC class myosin-kinesin ATPase superfamily. Myosin family.</text>
</comment>
<gene>
    <name evidence="4" type="ORF">PXEA_LOCUS30212</name>
</gene>
<dbReference type="CDD" id="cd17092">
    <property type="entry name" value="FERM1_F1_Myosin-VII"/>
    <property type="match status" value="1"/>
</dbReference>
<dbReference type="SUPFAM" id="SSF54236">
    <property type="entry name" value="Ubiquitin-like"/>
    <property type="match status" value="1"/>
</dbReference>
<dbReference type="InterPro" id="IPR051567">
    <property type="entry name" value="Unconventional_Myosin_ATPase"/>
</dbReference>
<dbReference type="InterPro" id="IPR000857">
    <property type="entry name" value="MyTH4_dom"/>
</dbReference>
<dbReference type="PANTHER" id="PTHR22692">
    <property type="entry name" value="MYOSIN VII, XV"/>
    <property type="match status" value="1"/>
</dbReference>
<dbReference type="InterPro" id="IPR038185">
    <property type="entry name" value="MyTH4_dom_sf"/>
</dbReference>
<organism evidence="4 5">
    <name type="scientific">Protopolystoma xenopodis</name>
    <dbReference type="NCBI Taxonomy" id="117903"/>
    <lineage>
        <taxon>Eukaryota</taxon>
        <taxon>Metazoa</taxon>
        <taxon>Spiralia</taxon>
        <taxon>Lophotrochozoa</taxon>
        <taxon>Platyhelminthes</taxon>
        <taxon>Monogenea</taxon>
        <taxon>Polyopisthocotylea</taxon>
        <taxon>Polystomatidea</taxon>
        <taxon>Polystomatidae</taxon>
        <taxon>Protopolystoma</taxon>
    </lineage>
</organism>
<dbReference type="Gene3D" id="1.20.80.10">
    <property type="match status" value="1"/>
</dbReference>
<dbReference type="PROSITE" id="PS51016">
    <property type="entry name" value="MYTH4"/>
    <property type="match status" value="1"/>
</dbReference>
<reference evidence="4" key="1">
    <citation type="submission" date="2018-11" db="EMBL/GenBank/DDBJ databases">
        <authorList>
            <consortium name="Pathogen Informatics"/>
        </authorList>
    </citation>
    <scope>NUCLEOTIDE SEQUENCE</scope>
</reference>
<dbReference type="InterPro" id="IPR000299">
    <property type="entry name" value="FERM_domain"/>
</dbReference>
<evidence type="ECO:0000256" key="1">
    <source>
        <dbReference type="ARBA" id="ARBA00008314"/>
    </source>
</evidence>
<evidence type="ECO:0000313" key="5">
    <source>
        <dbReference type="Proteomes" id="UP000784294"/>
    </source>
</evidence>
<keyword evidence="5" id="KW-1185">Reference proteome</keyword>
<name>A0A3S5B573_9PLAT</name>
<comment type="caution">
    <text evidence="4">The sequence shown here is derived from an EMBL/GenBank/DDBJ whole genome shotgun (WGS) entry which is preliminary data.</text>
</comment>